<organism evidence="2">
    <name type="scientific">Tanacetum cinerariifolium</name>
    <name type="common">Dalmatian daisy</name>
    <name type="synonym">Chrysanthemum cinerariifolium</name>
    <dbReference type="NCBI Taxonomy" id="118510"/>
    <lineage>
        <taxon>Eukaryota</taxon>
        <taxon>Viridiplantae</taxon>
        <taxon>Streptophyta</taxon>
        <taxon>Embryophyta</taxon>
        <taxon>Tracheophyta</taxon>
        <taxon>Spermatophyta</taxon>
        <taxon>Magnoliopsida</taxon>
        <taxon>eudicotyledons</taxon>
        <taxon>Gunneridae</taxon>
        <taxon>Pentapetalae</taxon>
        <taxon>asterids</taxon>
        <taxon>campanulids</taxon>
        <taxon>Asterales</taxon>
        <taxon>Asteraceae</taxon>
        <taxon>Asteroideae</taxon>
        <taxon>Anthemideae</taxon>
        <taxon>Anthemidinae</taxon>
        <taxon>Tanacetum</taxon>
    </lineage>
</organism>
<comment type="caution">
    <text evidence="2">The sequence shown here is derived from an EMBL/GenBank/DDBJ whole genome shotgun (WGS) entry which is preliminary data.</text>
</comment>
<feature type="non-terminal residue" evidence="2">
    <location>
        <position position="1"/>
    </location>
</feature>
<sequence length="37" mass="3542">AMGSRCARGAGGSRSQPDRAVGWAGAALPATGLGTAR</sequence>
<feature type="region of interest" description="Disordered" evidence="1">
    <location>
        <begin position="1"/>
        <end position="37"/>
    </location>
</feature>
<protein>
    <submittedName>
        <fullName evidence="2">Uncharacterized protein</fullName>
    </submittedName>
</protein>
<evidence type="ECO:0000313" key="2">
    <source>
        <dbReference type="EMBL" id="GFD54729.1"/>
    </source>
</evidence>
<name>A0A699X5G0_TANCI</name>
<proteinExistence type="predicted"/>
<reference evidence="2" key="1">
    <citation type="journal article" date="2019" name="Sci. Rep.">
        <title>Draft genome of Tanacetum cinerariifolium, the natural source of mosquito coil.</title>
        <authorList>
            <person name="Yamashiro T."/>
            <person name="Shiraishi A."/>
            <person name="Satake H."/>
            <person name="Nakayama K."/>
        </authorList>
    </citation>
    <scope>NUCLEOTIDE SEQUENCE</scope>
</reference>
<dbReference type="AlphaFoldDB" id="A0A699X5G0"/>
<feature type="compositionally biased region" description="Low complexity" evidence="1">
    <location>
        <begin position="22"/>
        <end position="37"/>
    </location>
</feature>
<evidence type="ECO:0000256" key="1">
    <source>
        <dbReference type="SAM" id="MobiDB-lite"/>
    </source>
</evidence>
<dbReference type="EMBL" id="BKCJ011809445">
    <property type="protein sequence ID" value="GFD54729.1"/>
    <property type="molecule type" value="Genomic_DNA"/>
</dbReference>
<gene>
    <name evidence="2" type="ORF">Tci_926698</name>
</gene>
<accession>A0A699X5G0</accession>